<feature type="region of interest" description="Disordered" evidence="1">
    <location>
        <begin position="79"/>
        <end position="235"/>
    </location>
</feature>
<dbReference type="AlphaFoldDB" id="A0A6A5K0M7"/>
<sequence length="407" mass="44347">MSQPSTPFSGATIDTFLPSMNYEQSLSQSDFEKLFAPDASDQPVFSSNNSDVLDELNFGCDNTSLVHVDSSNPSTISTPDFSTYSFGHPSPGYPTPSPNSPHAYPIEHQPCYRTNAHHPSLNHRPLPVRSHTNNTFLHPAQPPQSYTRRRSLSHSDVDRIAATTTIPNPTFIRLQAPRARSTTPEEKRRTGPYPHHGPSTSQGPGPGPGPRGNRPTKPLQRSPLVGRMLPTPIGTPLNRTMQVSYDHSHQHHTTTNNPIIIRHMTHPHDLTRSAHIIEIGALAVTNPNRSLDPRLAHTTDRARILQKLEDIERHFKAESESDALRGCSIIRDALMKGGAEGERGVKGLEVASSMLGGSGSGSGIGRCDDDGDGDGDEIMDSWMRENGGAECGFGEVGGDEERNDFGE</sequence>
<evidence type="ECO:0000313" key="2">
    <source>
        <dbReference type="EMBL" id="KAF1831145.1"/>
    </source>
</evidence>
<dbReference type="EMBL" id="ML975372">
    <property type="protein sequence ID" value="KAF1831145.1"/>
    <property type="molecule type" value="Genomic_DNA"/>
</dbReference>
<feature type="compositionally biased region" description="Acidic residues" evidence="1">
    <location>
        <begin position="369"/>
        <end position="379"/>
    </location>
</feature>
<evidence type="ECO:0000313" key="3">
    <source>
        <dbReference type="Proteomes" id="UP000800040"/>
    </source>
</evidence>
<accession>A0A6A5K0M7</accession>
<feature type="region of interest" description="Disordered" evidence="1">
    <location>
        <begin position="359"/>
        <end position="407"/>
    </location>
</feature>
<dbReference type="Proteomes" id="UP000800040">
    <property type="component" value="Unassembled WGS sequence"/>
</dbReference>
<reference evidence="2" key="1">
    <citation type="submission" date="2020-01" db="EMBL/GenBank/DDBJ databases">
        <authorList>
            <consortium name="DOE Joint Genome Institute"/>
            <person name="Haridas S."/>
            <person name="Albert R."/>
            <person name="Binder M."/>
            <person name="Bloem J."/>
            <person name="Labutti K."/>
            <person name="Salamov A."/>
            <person name="Andreopoulos B."/>
            <person name="Baker S.E."/>
            <person name="Barry K."/>
            <person name="Bills G."/>
            <person name="Bluhm B.H."/>
            <person name="Cannon C."/>
            <person name="Castanera R."/>
            <person name="Culley D.E."/>
            <person name="Daum C."/>
            <person name="Ezra D."/>
            <person name="Gonzalez J.B."/>
            <person name="Henrissat B."/>
            <person name="Kuo A."/>
            <person name="Liang C."/>
            <person name="Lipzen A."/>
            <person name="Lutzoni F."/>
            <person name="Magnuson J."/>
            <person name="Mondo S."/>
            <person name="Nolan M."/>
            <person name="Ohm R."/>
            <person name="Pangilinan J."/>
            <person name="Park H.-J."/>
            <person name="Ramirez L."/>
            <person name="Alfaro M."/>
            <person name="Sun H."/>
            <person name="Tritt A."/>
            <person name="Yoshinaga Y."/>
            <person name="Zwiers L.-H."/>
            <person name="Turgeon B.G."/>
            <person name="Goodwin S.B."/>
            <person name="Spatafora J.W."/>
            <person name="Crous P.W."/>
            <person name="Grigoriev I.V."/>
        </authorList>
    </citation>
    <scope>NUCLEOTIDE SEQUENCE</scope>
    <source>
        <strain evidence="2">P77</strain>
    </source>
</reference>
<keyword evidence="3" id="KW-1185">Reference proteome</keyword>
<protein>
    <submittedName>
        <fullName evidence="2">Uncharacterized protein</fullName>
    </submittedName>
</protein>
<feature type="compositionally biased region" description="Low complexity" evidence="1">
    <location>
        <begin position="194"/>
        <end position="203"/>
    </location>
</feature>
<gene>
    <name evidence="2" type="ORF">BDW02DRAFT_641686</name>
</gene>
<organism evidence="2 3">
    <name type="scientific">Decorospora gaudefroyi</name>
    <dbReference type="NCBI Taxonomy" id="184978"/>
    <lineage>
        <taxon>Eukaryota</taxon>
        <taxon>Fungi</taxon>
        <taxon>Dikarya</taxon>
        <taxon>Ascomycota</taxon>
        <taxon>Pezizomycotina</taxon>
        <taxon>Dothideomycetes</taxon>
        <taxon>Pleosporomycetidae</taxon>
        <taxon>Pleosporales</taxon>
        <taxon>Pleosporineae</taxon>
        <taxon>Pleosporaceae</taxon>
        <taxon>Decorospora</taxon>
    </lineage>
</organism>
<name>A0A6A5K0M7_9PLEO</name>
<dbReference type="OrthoDB" id="3794317at2759"/>
<evidence type="ECO:0000256" key="1">
    <source>
        <dbReference type="SAM" id="MobiDB-lite"/>
    </source>
</evidence>
<proteinExistence type="predicted"/>